<reference evidence="2 3" key="1">
    <citation type="submission" date="2016-11" db="EMBL/GenBank/DDBJ databases">
        <authorList>
            <person name="Jaros S."/>
            <person name="Januszkiewicz K."/>
            <person name="Wedrychowicz H."/>
        </authorList>
    </citation>
    <scope>NUCLEOTIDE SEQUENCE [LARGE SCALE GENOMIC DNA]</scope>
    <source>
        <strain evidence="2 3">DSM 16917</strain>
    </source>
</reference>
<dbReference type="STRING" id="299255.SAMN02745129_1905"/>
<keyword evidence="3" id="KW-1185">Reference proteome</keyword>
<gene>
    <name evidence="2" type="ORF">SAMN02745129_1905</name>
</gene>
<dbReference type="AlphaFoldDB" id="A0A1M5S878"/>
<dbReference type="InterPro" id="IPR038678">
    <property type="entry name" value="Spondin_N_sf"/>
</dbReference>
<evidence type="ECO:0000313" key="3">
    <source>
        <dbReference type="Proteomes" id="UP000184268"/>
    </source>
</evidence>
<dbReference type="RefSeq" id="WP_073325656.1">
    <property type="nucleotide sequence ID" value="NZ_FQXG01000002.1"/>
</dbReference>
<protein>
    <submittedName>
        <fullName evidence="2">Spondin_N</fullName>
    </submittedName>
</protein>
<dbReference type="EMBL" id="FQXG01000002">
    <property type="protein sequence ID" value="SHH34681.1"/>
    <property type="molecule type" value="Genomic_DNA"/>
</dbReference>
<organism evidence="2 3">
    <name type="scientific">Ferrimonas marina</name>
    <dbReference type="NCBI Taxonomy" id="299255"/>
    <lineage>
        <taxon>Bacteria</taxon>
        <taxon>Pseudomonadati</taxon>
        <taxon>Pseudomonadota</taxon>
        <taxon>Gammaproteobacteria</taxon>
        <taxon>Alteromonadales</taxon>
        <taxon>Ferrimonadaceae</taxon>
        <taxon>Ferrimonas</taxon>
    </lineage>
</organism>
<dbReference type="Proteomes" id="UP000184268">
    <property type="component" value="Unassembled WGS sequence"/>
</dbReference>
<dbReference type="InterPro" id="IPR009465">
    <property type="entry name" value="Spondin_N"/>
</dbReference>
<proteinExistence type="predicted"/>
<evidence type="ECO:0000259" key="1">
    <source>
        <dbReference type="Pfam" id="PF06468"/>
    </source>
</evidence>
<sequence>MKMRLMMLPLFAAALLTGCDDDDNGTVTVEPSPAPPAPAAEPASFDITVVNLTSAQPMSPLAAYLHAGDVSGWTFGMPASEGLEILAEAGDGSQWLTMADEAGALASGSGDGILMPGASQTLTLELEAEGMAYLTLATMLVNTNDAFAGINGKDLMALAVSESMTMNLPVYDAGTEGNSELAATIPGPAGGGAGYDAMRDDVDYVARHPGVVTADDGYVDSALASIHRFDAPVARLVVTRTR</sequence>
<name>A0A1M5S878_9GAMM</name>
<dbReference type="PROSITE" id="PS51257">
    <property type="entry name" value="PROKAR_LIPOPROTEIN"/>
    <property type="match status" value="1"/>
</dbReference>
<dbReference type="NCBIfam" id="NF038123">
    <property type="entry name" value="NF038123_dom"/>
    <property type="match status" value="1"/>
</dbReference>
<dbReference type="OrthoDB" id="5188840at2"/>
<accession>A0A1M5S878</accession>
<feature type="domain" description="Spondin" evidence="1">
    <location>
        <begin position="58"/>
        <end position="176"/>
    </location>
</feature>
<dbReference type="Gene3D" id="2.60.40.2130">
    <property type="entry name" value="F-spondin domain"/>
    <property type="match status" value="1"/>
</dbReference>
<dbReference type="Pfam" id="PF06468">
    <property type="entry name" value="Spond_N"/>
    <property type="match status" value="1"/>
</dbReference>
<evidence type="ECO:0000313" key="2">
    <source>
        <dbReference type="EMBL" id="SHH34681.1"/>
    </source>
</evidence>